<protein>
    <recommendedName>
        <fullName evidence="1">Glycosyl transferase family 1 domain-containing protein</fullName>
    </recommendedName>
</protein>
<comment type="caution">
    <text evidence="2">The sequence shown here is derived from an EMBL/GenBank/DDBJ whole genome shotgun (WGS) entry which is preliminary data.</text>
</comment>
<dbReference type="RefSeq" id="WP_188430929.1">
    <property type="nucleotide sequence ID" value="NZ_BMEX01000003.1"/>
</dbReference>
<keyword evidence="3" id="KW-1185">Reference proteome</keyword>
<proteinExistence type="predicted"/>
<dbReference type="Pfam" id="PF00534">
    <property type="entry name" value="Glycos_transf_1"/>
    <property type="match status" value="1"/>
</dbReference>
<accession>A0ABQ1GBV1</accession>
<dbReference type="SUPFAM" id="SSF53756">
    <property type="entry name" value="UDP-Glycosyltransferase/glycogen phosphorylase"/>
    <property type="match status" value="1"/>
</dbReference>
<evidence type="ECO:0000313" key="3">
    <source>
        <dbReference type="Proteomes" id="UP000617979"/>
    </source>
</evidence>
<evidence type="ECO:0000313" key="2">
    <source>
        <dbReference type="EMBL" id="GGA40766.1"/>
    </source>
</evidence>
<dbReference type="InterPro" id="IPR001296">
    <property type="entry name" value="Glyco_trans_1"/>
</dbReference>
<dbReference type="Proteomes" id="UP000617979">
    <property type="component" value="Unassembled WGS sequence"/>
</dbReference>
<reference evidence="3" key="1">
    <citation type="journal article" date="2019" name="Int. J. Syst. Evol. Microbiol.">
        <title>The Global Catalogue of Microorganisms (GCM) 10K type strain sequencing project: providing services to taxonomists for standard genome sequencing and annotation.</title>
        <authorList>
            <consortium name="The Broad Institute Genomics Platform"/>
            <consortium name="The Broad Institute Genome Sequencing Center for Infectious Disease"/>
            <person name="Wu L."/>
            <person name="Ma J."/>
        </authorList>
    </citation>
    <scope>NUCLEOTIDE SEQUENCE [LARGE SCALE GENOMIC DNA]</scope>
    <source>
        <strain evidence="3">CGMCC 1.12404</strain>
    </source>
</reference>
<name>A0ABQ1GBV1_9BACL</name>
<dbReference type="Gene3D" id="3.40.50.2000">
    <property type="entry name" value="Glycogen Phosphorylase B"/>
    <property type="match status" value="2"/>
</dbReference>
<dbReference type="EMBL" id="BMEX01000003">
    <property type="protein sequence ID" value="GGA40766.1"/>
    <property type="molecule type" value="Genomic_DNA"/>
</dbReference>
<feature type="domain" description="Glycosyl transferase family 1" evidence="1">
    <location>
        <begin position="199"/>
        <end position="305"/>
    </location>
</feature>
<sequence>MRILITPVDIAGQGNLLARELNRRGFYTEQLVYNKSKFKYPLQRYLHREKMPQWFQRNWGRFDIFHYYWGKTMFEDLSDLNILAKNKKKVLMRHCGNDVRLLSHARQKNPLIQVIHPQNQTETEIVRHLKRISAAIEDAVVPDYELYEHAKRFYKKVHVVPRMIETKKYPPIYPDPHKRVPLVVHAPSIPSLKGTSYVEKAVNALRQKHNFTFRRVQNMSHEQALQIYRQADIIVDQLLIGTHGILAMEAMALGKPVISYIREDLKSTFPRDFPILSANPETITEKLDWLLARPNERRRLGEIGRSYAVRVHDVSQVVPQMVRVYKQCSPANPLS</sequence>
<evidence type="ECO:0000259" key="1">
    <source>
        <dbReference type="Pfam" id="PF00534"/>
    </source>
</evidence>
<gene>
    <name evidence="2" type="ORF">GCM10007416_12180</name>
</gene>
<organism evidence="2 3">
    <name type="scientific">Kroppenstedtia guangzhouensis</name>
    <dbReference type="NCBI Taxonomy" id="1274356"/>
    <lineage>
        <taxon>Bacteria</taxon>
        <taxon>Bacillati</taxon>
        <taxon>Bacillota</taxon>
        <taxon>Bacilli</taxon>
        <taxon>Bacillales</taxon>
        <taxon>Thermoactinomycetaceae</taxon>
        <taxon>Kroppenstedtia</taxon>
    </lineage>
</organism>